<reference evidence="1 2" key="1">
    <citation type="journal article" date="2008" name="Nat. Biotechnol.">
        <title>Genome sequencing and analysis of the filamentous fungus Penicillium chrysogenum.</title>
        <authorList>
            <person name="van den Berg M.A."/>
            <person name="Albang R."/>
            <person name="Albermann K."/>
            <person name="Badger J.H."/>
            <person name="Daran J.-M."/>
            <person name="Driessen A.J.M."/>
            <person name="Garcia-Estrada C."/>
            <person name="Fedorova N.D."/>
            <person name="Harris D.M."/>
            <person name="Heijne W.H.M."/>
            <person name="Joardar V.S."/>
            <person name="Kiel J.A.K.W."/>
            <person name="Kovalchuk A."/>
            <person name="Martin J.F."/>
            <person name="Nierman W.C."/>
            <person name="Nijland J.G."/>
            <person name="Pronk J.T."/>
            <person name="Roubos J.A."/>
            <person name="van der Klei I.J."/>
            <person name="van Peij N.N.M.E."/>
            <person name="Veenhuis M."/>
            <person name="von Doehren H."/>
            <person name="Wagner C."/>
            <person name="Wortman J.R."/>
            <person name="Bovenberg R.A.L."/>
        </authorList>
    </citation>
    <scope>NUCLEOTIDE SEQUENCE [LARGE SCALE GENOMIC DNA]</scope>
    <source>
        <strain evidence="2">ATCC 28089 / DSM 1075 / NRRL 1951 / Wisconsin 54-1255</strain>
    </source>
</reference>
<name>B6HRU0_PENRW</name>
<dbReference type="HOGENOM" id="CLU_2146712_0_0_1"/>
<dbReference type="VEuPathDB" id="FungiDB:PCH_Pc22g07950"/>
<sequence>MERRKGQPFMQSYPAIPLEMSYSPTLSGFPVDSSVSYVVRCTNEMLSSDVSSFSGFSSSSGLWLHDWPGVFRPGLVTLPHGVGPARKGNYVDHRMGTVIIGNEIHLESRVHL</sequence>
<protein>
    <submittedName>
        <fullName evidence="1">Uncharacterized protein</fullName>
    </submittedName>
</protein>
<proteinExistence type="predicted"/>
<accession>B6HRU0</accession>
<dbReference type="Proteomes" id="UP000000724">
    <property type="component" value="Contig Pc00c22"/>
</dbReference>
<keyword evidence="2" id="KW-1185">Reference proteome</keyword>
<evidence type="ECO:0000313" key="1">
    <source>
        <dbReference type="EMBL" id="CAP98083.1"/>
    </source>
</evidence>
<dbReference type="AlphaFoldDB" id="B6HRU0"/>
<dbReference type="EMBL" id="AM920437">
    <property type="protein sequence ID" value="CAP98083.1"/>
    <property type="molecule type" value="Genomic_DNA"/>
</dbReference>
<organism evidence="1 2">
    <name type="scientific">Penicillium rubens (strain ATCC 28089 / DSM 1075 / NRRL 1951 / Wisconsin 54-1255)</name>
    <name type="common">Penicillium chrysogenum</name>
    <dbReference type="NCBI Taxonomy" id="500485"/>
    <lineage>
        <taxon>Eukaryota</taxon>
        <taxon>Fungi</taxon>
        <taxon>Dikarya</taxon>
        <taxon>Ascomycota</taxon>
        <taxon>Pezizomycotina</taxon>
        <taxon>Eurotiomycetes</taxon>
        <taxon>Eurotiomycetidae</taxon>
        <taxon>Eurotiales</taxon>
        <taxon>Aspergillaceae</taxon>
        <taxon>Penicillium</taxon>
        <taxon>Penicillium chrysogenum species complex</taxon>
    </lineage>
</organism>
<gene>
    <name evidence="1" type="ORF">Pc22g07950</name>
    <name evidence="1" type="ORF">PCH_Pc22g07950</name>
</gene>
<evidence type="ECO:0000313" key="2">
    <source>
        <dbReference type="Proteomes" id="UP000000724"/>
    </source>
</evidence>